<gene>
    <name evidence="1" type="ORF">GOC77_00920</name>
</gene>
<accession>A0A847UHY2</accession>
<dbReference type="EMBL" id="WOWA01000001">
    <property type="protein sequence ID" value="NLV11857.1"/>
    <property type="molecule type" value="Genomic_DNA"/>
</dbReference>
<reference evidence="1" key="1">
    <citation type="submission" date="2019-12" db="EMBL/GenBank/DDBJ databases">
        <title>Whole genome sequencing of Haloarcula argentinensis strain pws5.</title>
        <authorList>
            <person name="Verma D.K."/>
            <person name="Gopal K."/>
            <person name="Prasad E.S."/>
        </authorList>
    </citation>
    <scope>NUCLEOTIDE SEQUENCE</scope>
    <source>
        <strain evidence="1">Pws5</strain>
    </source>
</reference>
<protein>
    <submittedName>
        <fullName evidence="1">Uncharacterized protein</fullName>
    </submittedName>
</protein>
<name>A0A847UHY2_HALAR</name>
<proteinExistence type="predicted"/>
<dbReference type="Proteomes" id="UP000641625">
    <property type="component" value="Unassembled WGS sequence"/>
</dbReference>
<dbReference type="RefSeq" id="WP_170095577.1">
    <property type="nucleotide sequence ID" value="NZ_WOWA01000001.1"/>
</dbReference>
<dbReference type="AlphaFoldDB" id="A0A847UHY2"/>
<evidence type="ECO:0000313" key="1">
    <source>
        <dbReference type="EMBL" id="NLV11857.1"/>
    </source>
</evidence>
<comment type="caution">
    <text evidence="1">The sequence shown here is derived from an EMBL/GenBank/DDBJ whole genome shotgun (WGS) entry which is preliminary data.</text>
</comment>
<organism evidence="1 2">
    <name type="scientific">Haloarcula argentinensis</name>
    <dbReference type="NCBI Taxonomy" id="43776"/>
    <lineage>
        <taxon>Archaea</taxon>
        <taxon>Methanobacteriati</taxon>
        <taxon>Methanobacteriota</taxon>
        <taxon>Stenosarchaea group</taxon>
        <taxon>Halobacteria</taxon>
        <taxon>Halobacteriales</taxon>
        <taxon>Haloarculaceae</taxon>
        <taxon>Haloarcula</taxon>
    </lineage>
</organism>
<evidence type="ECO:0000313" key="2">
    <source>
        <dbReference type="Proteomes" id="UP000641625"/>
    </source>
</evidence>
<sequence>MKQCPETPALDEVEFSGHVWVQELPTGGKLRFQVAASGLVTFATARQSFDTPAAVPPQFRLAAELINERLDRDALAAATDNSSDVTFCGIATQNKGVEYDWHTVPAFVGVDIWSDRKDQFLPPDAAAGVFKQLGLPTLPAIEKELSAVHADLARYEDQDGFPESEWREGYATGVLIRDKSGGRAAEWCREQNTETAPEPQAAVDLAAEYATDKRIEQTIAELQADGHSVTVDTIRDQLVANVAREAYVDLFVDGEFVASLSAFQSAVAERVQQHQSTAD</sequence>